<accession>A0ABD1UUC8</accession>
<name>A0ABD1UUC8_9LAMI</name>
<dbReference type="PANTHER" id="PTHR31744">
    <property type="entry name" value="PROTEIN CUP-SHAPED COTYLEDON 2-RELATED"/>
    <property type="match status" value="1"/>
</dbReference>
<dbReference type="GO" id="GO:0003677">
    <property type="term" value="F:DNA binding"/>
    <property type="evidence" value="ECO:0007669"/>
    <property type="project" value="UniProtKB-KW"/>
</dbReference>
<evidence type="ECO:0000256" key="1">
    <source>
        <dbReference type="ARBA" id="ARBA00023015"/>
    </source>
</evidence>
<keyword evidence="1" id="KW-0805">Transcription regulation</keyword>
<dbReference type="AlphaFoldDB" id="A0ABD1UUC8"/>
<dbReference type="Pfam" id="PF02365">
    <property type="entry name" value="NAM"/>
    <property type="match status" value="1"/>
</dbReference>
<keyword evidence="7" id="KW-1185">Reference proteome</keyword>
<organism evidence="6 7">
    <name type="scientific">Forsythia ovata</name>
    <dbReference type="NCBI Taxonomy" id="205694"/>
    <lineage>
        <taxon>Eukaryota</taxon>
        <taxon>Viridiplantae</taxon>
        <taxon>Streptophyta</taxon>
        <taxon>Embryophyta</taxon>
        <taxon>Tracheophyta</taxon>
        <taxon>Spermatophyta</taxon>
        <taxon>Magnoliopsida</taxon>
        <taxon>eudicotyledons</taxon>
        <taxon>Gunneridae</taxon>
        <taxon>Pentapetalae</taxon>
        <taxon>asterids</taxon>
        <taxon>lamiids</taxon>
        <taxon>Lamiales</taxon>
        <taxon>Oleaceae</taxon>
        <taxon>Forsythieae</taxon>
        <taxon>Forsythia</taxon>
    </lineage>
</organism>
<keyword evidence="2" id="KW-0238">DNA-binding</keyword>
<evidence type="ECO:0000256" key="2">
    <source>
        <dbReference type="ARBA" id="ARBA00023125"/>
    </source>
</evidence>
<dbReference type="InterPro" id="IPR003441">
    <property type="entry name" value="NAC-dom"/>
</dbReference>
<dbReference type="Proteomes" id="UP001604277">
    <property type="component" value="Unassembled WGS sequence"/>
</dbReference>
<evidence type="ECO:0000256" key="4">
    <source>
        <dbReference type="ARBA" id="ARBA00023242"/>
    </source>
</evidence>
<protein>
    <submittedName>
        <fullName evidence="6">NAC domain-containing protein</fullName>
    </submittedName>
</protein>
<gene>
    <name evidence="6" type="ORF">Fot_21274</name>
</gene>
<evidence type="ECO:0000313" key="7">
    <source>
        <dbReference type="Proteomes" id="UP001604277"/>
    </source>
</evidence>
<comment type="caution">
    <text evidence="6">The sequence shown here is derived from an EMBL/GenBank/DDBJ whole genome shotgun (WGS) entry which is preliminary data.</text>
</comment>
<sequence length="208" mass="23760">MAPAMAAMRIMRRMRSVGGTWDESFVRDGIYMRPLGSVYSGLPQYVGEDFCQEFSQVNGVREMYFFTPRQKKYKNGQRPSRITIDGYWKATGADKTILHNGESIGCERSLVFYRGIPSRGVKTSWLMHEFKVDNLPPRQPTHEDDMRIQETRNPVAHQPELTQLYDELPEIPTMDELLVSATAGHEELPEIPTMDINVLLGSDMSHCS</sequence>
<keyword evidence="3" id="KW-0804">Transcription</keyword>
<evidence type="ECO:0000256" key="3">
    <source>
        <dbReference type="ARBA" id="ARBA00023163"/>
    </source>
</evidence>
<evidence type="ECO:0000313" key="6">
    <source>
        <dbReference type="EMBL" id="KAL2528673.1"/>
    </source>
</evidence>
<dbReference type="EMBL" id="JBFOLJ010000006">
    <property type="protein sequence ID" value="KAL2528673.1"/>
    <property type="molecule type" value="Genomic_DNA"/>
</dbReference>
<evidence type="ECO:0000259" key="5">
    <source>
        <dbReference type="PROSITE" id="PS51005"/>
    </source>
</evidence>
<proteinExistence type="predicted"/>
<reference evidence="7" key="1">
    <citation type="submission" date="2024-07" db="EMBL/GenBank/DDBJ databases">
        <title>Two chromosome-level genome assemblies of Korean endemic species Abeliophyllum distichum and Forsythia ovata (Oleaceae).</title>
        <authorList>
            <person name="Jang H."/>
        </authorList>
    </citation>
    <scope>NUCLEOTIDE SEQUENCE [LARGE SCALE GENOMIC DNA]</scope>
</reference>
<keyword evidence="4" id="KW-0539">Nucleus</keyword>
<dbReference type="InterPro" id="IPR036093">
    <property type="entry name" value="NAC_dom_sf"/>
</dbReference>
<dbReference type="PROSITE" id="PS51005">
    <property type="entry name" value="NAC"/>
    <property type="match status" value="1"/>
</dbReference>
<dbReference type="SUPFAM" id="SSF101941">
    <property type="entry name" value="NAC domain"/>
    <property type="match status" value="1"/>
</dbReference>
<dbReference type="Gene3D" id="2.170.150.80">
    <property type="entry name" value="NAC domain"/>
    <property type="match status" value="1"/>
</dbReference>
<feature type="domain" description="NAC" evidence="5">
    <location>
        <begin position="1"/>
        <end position="154"/>
    </location>
</feature>